<dbReference type="AlphaFoldDB" id="A0A4Y7J822"/>
<accession>A0A4Y7J822</accession>
<dbReference type="EMBL" id="CM010717">
    <property type="protein sequence ID" value="RZC56212.1"/>
    <property type="molecule type" value="Genomic_DNA"/>
</dbReference>
<feature type="transmembrane region" description="Helical" evidence="1">
    <location>
        <begin position="161"/>
        <end position="184"/>
    </location>
</feature>
<proteinExistence type="predicted"/>
<reference evidence="2 3" key="1">
    <citation type="journal article" date="2018" name="Science">
        <title>The opium poppy genome and morphinan production.</title>
        <authorList>
            <person name="Guo L."/>
            <person name="Winzer T."/>
            <person name="Yang X."/>
            <person name="Li Y."/>
            <person name="Ning Z."/>
            <person name="He Z."/>
            <person name="Teodor R."/>
            <person name="Lu Y."/>
            <person name="Bowser T.A."/>
            <person name="Graham I.A."/>
            <person name="Ye K."/>
        </authorList>
    </citation>
    <scope>NUCLEOTIDE SEQUENCE [LARGE SCALE GENOMIC DNA]</scope>
    <source>
        <strain evidence="3">cv. HN1</strain>
        <tissue evidence="2">Leaves</tissue>
    </source>
</reference>
<name>A0A4Y7J822_PAPSO</name>
<dbReference type="Gramene" id="RZC56212">
    <property type="protein sequence ID" value="RZC56212"/>
    <property type="gene ID" value="C5167_015060"/>
</dbReference>
<feature type="transmembrane region" description="Helical" evidence="1">
    <location>
        <begin position="107"/>
        <end position="139"/>
    </location>
</feature>
<keyword evidence="1" id="KW-0472">Membrane</keyword>
<feature type="transmembrane region" description="Helical" evidence="1">
    <location>
        <begin position="61"/>
        <end position="86"/>
    </location>
</feature>
<feature type="transmembrane region" description="Helical" evidence="1">
    <location>
        <begin position="36"/>
        <end position="55"/>
    </location>
</feature>
<evidence type="ECO:0000313" key="2">
    <source>
        <dbReference type="EMBL" id="RZC56212.1"/>
    </source>
</evidence>
<evidence type="ECO:0000256" key="1">
    <source>
        <dbReference type="SAM" id="Phobius"/>
    </source>
</evidence>
<protein>
    <submittedName>
        <fullName evidence="2">Uncharacterized protein</fullName>
    </submittedName>
</protein>
<organism evidence="2 3">
    <name type="scientific">Papaver somniferum</name>
    <name type="common">Opium poppy</name>
    <dbReference type="NCBI Taxonomy" id="3469"/>
    <lineage>
        <taxon>Eukaryota</taxon>
        <taxon>Viridiplantae</taxon>
        <taxon>Streptophyta</taxon>
        <taxon>Embryophyta</taxon>
        <taxon>Tracheophyta</taxon>
        <taxon>Spermatophyta</taxon>
        <taxon>Magnoliopsida</taxon>
        <taxon>Ranunculales</taxon>
        <taxon>Papaveraceae</taxon>
        <taxon>Papaveroideae</taxon>
        <taxon>Papaver</taxon>
    </lineage>
</organism>
<dbReference type="Proteomes" id="UP000316621">
    <property type="component" value="Chromosome 3"/>
</dbReference>
<keyword evidence="3" id="KW-1185">Reference proteome</keyword>
<keyword evidence="1" id="KW-0812">Transmembrane</keyword>
<gene>
    <name evidence="2" type="ORF">C5167_015060</name>
</gene>
<evidence type="ECO:0000313" key="3">
    <source>
        <dbReference type="Proteomes" id="UP000316621"/>
    </source>
</evidence>
<keyword evidence="1" id="KW-1133">Transmembrane helix</keyword>
<sequence>MLRGWLPESLSGLFKSYEAANGYQFEYPQKKLGAGLILRALGMILIPVYMVYLLLLDMHVLPAIAFGVSITGFFNVFGFFCVVPAIEYIFNTKVSRHKKIIRYLVEYGILFIGLGESHMIFTAITIVMSLVCYIGGFFLRDPTGFTKGAVNGFIDLLLVEWFYIEFCWLNIVATIVACGLCFFARFTEEKLREH</sequence>